<keyword evidence="8" id="KW-1185">Reference proteome</keyword>
<dbReference type="EMBL" id="KV429128">
    <property type="protein sequence ID" value="KZT64442.1"/>
    <property type="molecule type" value="Genomic_DNA"/>
</dbReference>
<dbReference type="Pfam" id="PF05730">
    <property type="entry name" value="CFEM"/>
    <property type="match status" value="1"/>
</dbReference>
<organism evidence="7 8">
    <name type="scientific">Daedalea quercina L-15889</name>
    <dbReference type="NCBI Taxonomy" id="1314783"/>
    <lineage>
        <taxon>Eukaryota</taxon>
        <taxon>Fungi</taxon>
        <taxon>Dikarya</taxon>
        <taxon>Basidiomycota</taxon>
        <taxon>Agaricomycotina</taxon>
        <taxon>Agaricomycetes</taxon>
        <taxon>Polyporales</taxon>
        <taxon>Fomitopsis</taxon>
    </lineage>
</organism>
<proteinExistence type="predicted"/>
<protein>
    <recommendedName>
        <fullName evidence="6">CFEM domain-containing protein</fullName>
    </recommendedName>
</protein>
<accession>A0A165LHW6</accession>
<evidence type="ECO:0000256" key="1">
    <source>
        <dbReference type="ARBA" id="ARBA00004613"/>
    </source>
</evidence>
<keyword evidence="2" id="KW-0964">Secreted</keyword>
<evidence type="ECO:0000313" key="8">
    <source>
        <dbReference type="Proteomes" id="UP000076727"/>
    </source>
</evidence>
<feature type="signal peptide" evidence="5">
    <location>
        <begin position="1"/>
        <end position="19"/>
    </location>
</feature>
<feature type="domain" description="CFEM" evidence="6">
    <location>
        <begin position="30"/>
        <end position="92"/>
    </location>
</feature>
<evidence type="ECO:0000256" key="4">
    <source>
        <dbReference type="ARBA" id="ARBA00023157"/>
    </source>
</evidence>
<dbReference type="AlphaFoldDB" id="A0A165LHW6"/>
<dbReference type="InterPro" id="IPR008427">
    <property type="entry name" value="Extracellular_membr_CFEM_dom"/>
</dbReference>
<evidence type="ECO:0000259" key="6">
    <source>
        <dbReference type="Pfam" id="PF05730"/>
    </source>
</evidence>
<dbReference type="Proteomes" id="UP000076727">
    <property type="component" value="Unassembled WGS sequence"/>
</dbReference>
<evidence type="ECO:0000256" key="5">
    <source>
        <dbReference type="SAM" id="SignalP"/>
    </source>
</evidence>
<sequence length="127" mass="13646">MRLPVSLITLAGLFSVAYAGQRGTCNDIRENIAACPQSCWDTADYGNCSVESDASCLCNEPAFVHSLYNCIETTCGDSEIAAYQEISDQLCATAIEACFSIRAHCCNVQVQELTATVTEGDCRDIDA</sequence>
<dbReference type="GO" id="GO:0005576">
    <property type="term" value="C:extracellular region"/>
    <property type="evidence" value="ECO:0007669"/>
    <property type="project" value="UniProtKB-SubCell"/>
</dbReference>
<comment type="subcellular location">
    <subcellularLocation>
        <location evidence="1">Secreted</location>
    </subcellularLocation>
</comment>
<evidence type="ECO:0000256" key="3">
    <source>
        <dbReference type="ARBA" id="ARBA00022729"/>
    </source>
</evidence>
<keyword evidence="4" id="KW-1015">Disulfide bond</keyword>
<name>A0A165LHW6_9APHY</name>
<evidence type="ECO:0000313" key="7">
    <source>
        <dbReference type="EMBL" id="KZT64442.1"/>
    </source>
</evidence>
<evidence type="ECO:0000256" key="2">
    <source>
        <dbReference type="ARBA" id="ARBA00022525"/>
    </source>
</evidence>
<keyword evidence="3 5" id="KW-0732">Signal</keyword>
<reference evidence="7 8" key="1">
    <citation type="journal article" date="2016" name="Mol. Biol. Evol.">
        <title>Comparative Genomics of Early-Diverging Mushroom-Forming Fungi Provides Insights into the Origins of Lignocellulose Decay Capabilities.</title>
        <authorList>
            <person name="Nagy L.G."/>
            <person name="Riley R."/>
            <person name="Tritt A."/>
            <person name="Adam C."/>
            <person name="Daum C."/>
            <person name="Floudas D."/>
            <person name="Sun H."/>
            <person name="Yadav J.S."/>
            <person name="Pangilinan J."/>
            <person name="Larsson K.H."/>
            <person name="Matsuura K."/>
            <person name="Barry K."/>
            <person name="Labutti K."/>
            <person name="Kuo R."/>
            <person name="Ohm R.A."/>
            <person name="Bhattacharya S.S."/>
            <person name="Shirouzu T."/>
            <person name="Yoshinaga Y."/>
            <person name="Martin F.M."/>
            <person name="Grigoriev I.V."/>
            <person name="Hibbett D.S."/>
        </authorList>
    </citation>
    <scope>NUCLEOTIDE SEQUENCE [LARGE SCALE GENOMIC DNA]</scope>
    <source>
        <strain evidence="7 8">L-15889</strain>
    </source>
</reference>
<feature type="chain" id="PRO_5007861831" description="CFEM domain-containing protein" evidence="5">
    <location>
        <begin position="20"/>
        <end position="127"/>
    </location>
</feature>
<gene>
    <name evidence="7" type="ORF">DAEQUDRAFT_741262</name>
</gene>
<dbReference type="OrthoDB" id="3065412at2759"/>